<dbReference type="EMBL" id="CP081869">
    <property type="protein sequence ID" value="QZN98861.1"/>
    <property type="molecule type" value="Genomic_DNA"/>
</dbReference>
<sequence length="896" mass="98909">MIAPRTSVAGQFGPFLLAFGLALPLLALSGRVAPLGPESGFEIGNDFVALLGLSFAGIQLVAHRRSASLRAAWGWAALGTLLIAVEDHLEPLVAPVVPKLLEVGLSNVAWILAASLIVLAGRRYAMRRYVMIVMRLGLAITLAAVGLNFALHAFGFDETAHGMAKAEDLAELAATTTFVLGLLLTQIAPMKSYHFAPDQIGLRARRLFYDFGLETRRRYPAPQPILALPVIRHLFILAIIARFMPGSAGAVRDVYGRGVLAQLGDLLRMGFVHGVDAKSYYVHELYRPEPGLFEATITRVETKNGLNRRIQLLRAAQGGPSDMNDKLEFFRVCEEHGVATAPIMATVEDGALVWMASRDDFDRDLFVKDRRGRGGRFTFNFERAGRFLYRADDGAIVNLAEVLQTLRLSSADRRLIIQPKLRNHPLIGSLAEKSLVVFRVMTCLDSRGEPQATHGVLRLLRRFEPGWPKTPDADWGCEIDVETGAFGLMTGDAPETATRWFTDHPATGERLSGRILEGWREISEAALAAHRVFSARVLVGWDIAWTPEGPVILEGNSNPDVSYFQRVSRTPVGRSPLGPLLNVHLGALTAKLLDQTAREQRRPDADRRDAKPGPRSFVAAKLAVDRFFERGIGGRAAGTLADMRFARWRRANPGATYADFYAHRATLRLERGGAHKTLGLRHYRADPLFASVTHETAQFSNRGRRYFRWFEDRALRSDMVCVDYGCGSLRVGQHFIRHLEPGRYIGLDVVDRFFRDGLTLLGPELVAEKRPYLSAIDAASLEFAARRNPDLIYSTAVLQHVPPAELDAYFGAIVGMMGPRAVAVVNFKSADSTVRIGSSAWAHSFPKLLSSLDRVDPKLIVWHEPQPAGDGDDHAQAMLIIARAPDQLAKWSARPD</sequence>
<dbReference type="RefSeq" id="WP_261401849.1">
    <property type="nucleotide sequence ID" value="NZ_CP081869.1"/>
</dbReference>
<evidence type="ECO:0000313" key="3">
    <source>
        <dbReference type="EMBL" id="QZN98861.1"/>
    </source>
</evidence>
<feature type="transmembrane region" description="Helical" evidence="1">
    <location>
        <begin position="43"/>
        <end position="62"/>
    </location>
</feature>
<organism evidence="3 4">
    <name type="scientific">Chenggangzhangella methanolivorans</name>
    <dbReference type="NCBI Taxonomy" id="1437009"/>
    <lineage>
        <taxon>Bacteria</taxon>
        <taxon>Pseudomonadati</taxon>
        <taxon>Pseudomonadota</taxon>
        <taxon>Alphaproteobacteria</taxon>
        <taxon>Hyphomicrobiales</taxon>
        <taxon>Methylopilaceae</taxon>
        <taxon>Chenggangzhangella</taxon>
    </lineage>
</organism>
<keyword evidence="1" id="KW-0812">Transmembrane</keyword>
<dbReference type="Proteomes" id="UP000825701">
    <property type="component" value="Chromosome"/>
</dbReference>
<dbReference type="InterPro" id="IPR029063">
    <property type="entry name" value="SAM-dependent_MTases_sf"/>
</dbReference>
<dbReference type="Gene3D" id="3.40.50.150">
    <property type="entry name" value="Vaccinia Virus protein VP39"/>
    <property type="match status" value="1"/>
</dbReference>
<feature type="transmembrane region" description="Helical" evidence="1">
    <location>
        <begin position="69"/>
        <end position="85"/>
    </location>
</feature>
<keyword evidence="1" id="KW-0472">Membrane</keyword>
<gene>
    <name evidence="3" type="ORF">K6K41_18310</name>
</gene>
<evidence type="ECO:0000259" key="2">
    <source>
        <dbReference type="Pfam" id="PF14397"/>
    </source>
</evidence>
<dbReference type="AlphaFoldDB" id="A0A9E6UK57"/>
<name>A0A9E6UK57_9HYPH</name>
<proteinExistence type="predicted"/>
<keyword evidence="4" id="KW-1185">Reference proteome</keyword>
<accession>A0A9E6UK57</accession>
<dbReference type="SUPFAM" id="SSF56059">
    <property type="entry name" value="Glutathione synthetase ATP-binding domain-like"/>
    <property type="match status" value="1"/>
</dbReference>
<dbReference type="InterPro" id="IPR039523">
    <property type="entry name" value="RimK-rel_E_lig_ATP-grasp"/>
</dbReference>
<reference evidence="3" key="1">
    <citation type="submission" date="2021-08" db="EMBL/GenBank/DDBJ databases">
        <authorList>
            <person name="Zhang H."/>
            <person name="Xu M."/>
            <person name="Yu Z."/>
            <person name="Yang L."/>
            <person name="Cai Y."/>
        </authorList>
    </citation>
    <scope>NUCLEOTIDE SEQUENCE</scope>
    <source>
        <strain evidence="3">CHL1</strain>
    </source>
</reference>
<feature type="transmembrane region" description="Helical" evidence="1">
    <location>
        <begin position="132"/>
        <end position="154"/>
    </location>
</feature>
<dbReference type="KEGG" id="cmet:K6K41_18310"/>
<feature type="transmembrane region" description="Helical" evidence="1">
    <location>
        <begin position="100"/>
        <end position="120"/>
    </location>
</feature>
<keyword evidence="1" id="KW-1133">Transmembrane helix</keyword>
<evidence type="ECO:0000313" key="4">
    <source>
        <dbReference type="Proteomes" id="UP000825701"/>
    </source>
</evidence>
<protein>
    <recommendedName>
        <fullName evidence="2">Alpha-L-glutamate ligase-related protein ATP-grasp domain-containing protein</fullName>
    </recommendedName>
</protein>
<dbReference type="SUPFAM" id="SSF53335">
    <property type="entry name" value="S-adenosyl-L-methionine-dependent methyltransferases"/>
    <property type="match status" value="1"/>
</dbReference>
<evidence type="ECO:0000256" key="1">
    <source>
        <dbReference type="SAM" id="Phobius"/>
    </source>
</evidence>
<feature type="domain" description="Alpha-L-glutamate ligase-related protein ATP-grasp" evidence="2">
    <location>
        <begin position="323"/>
        <end position="566"/>
    </location>
</feature>
<dbReference type="Pfam" id="PF14397">
    <property type="entry name" value="ATPgrasp_ST"/>
    <property type="match status" value="1"/>
</dbReference>